<dbReference type="SUPFAM" id="SSF52540">
    <property type="entry name" value="P-loop containing nucleoside triphosphate hydrolases"/>
    <property type="match status" value="1"/>
</dbReference>
<evidence type="ECO:0000313" key="10">
    <source>
        <dbReference type="EMBL" id="RLV55486.1"/>
    </source>
</evidence>
<comment type="catalytic activity">
    <reaction evidence="6 8">
        <text>dCMP + ATP = dCDP + ADP</text>
        <dbReference type="Rhea" id="RHEA:25094"/>
        <dbReference type="ChEBI" id="CHEBI:30616"/>
        <dbReference type="ChEBI" id="CHEBI:57566"/>
        <dbReference type="ChEBI" id="CHEBI:58593"/>
        <dbReference type="ChEBI" id="CHEBI:456216"/>
        <dbReference type="EC" id="2.7.4.25"/>
    </reaction>
</comment>
<evidence type="ECO:0000256" key="1">
    <source>
        <dbReference type="ARBA" id="ARBA00009427"/>
    </source>
</evidence>
<dbReference type="CDD" id="cd02020">
    <property type="entry name" value="CMPK"/>
    <property type="match status" value="1"/>
</dbReference>
<evidence type="ECO:0000256" key="3">
    <source>
        <dbReference type="ARBA" id="ARBA00022741"/>
    </source>
</evidence>
<dbReference type="GO" id="GO:0036431">
    <property type="term" value="F:dCMP kinase activity"/>
    <property type="evidence" value="ECO:0007669"/>
    <property type="project" value="InterPro"/>
</dbReference>
<dbReference type="GO" id="GO:0036430">
    <property type="term" value="F:CMP kinase activity"/>
    <property type="evidence" value="ECO:0007669"/>
    <property type="project" value="RHEA"/>
</dbReference>
<dbReference type="AlphaFoldDB" id="A0A3L8PJC1"/>
<comment type="similarity">
    <text evidence="1 8">Belongs to the cytidylate kinase family. Type 1 subfamily.</text>
</comment>
<keyword evidence="5 8" id="KW-0067">ATP-binding</keyword>
<evidence type="ECO:0000256" key="7">
    <source>
        <dbReference type="ARBA" id="ARBA00048478"/>
    </source>
</evidence>
<sequence>MRSTVGTPIVIAIDGPSGSGKSSTSRGVASALGYDYLDTGAMYRAMTWALLQRGVDVEDADAVAVAADDVSIRVGTDPQAPTIQADGTDVAGPIRQDEVTTAVSPVSAVPHVRELLVRAQREVIATSSGAGRGIVVEGRDIGTVVAPDAPLKVYLVADTAARAARRAAELGGVDASLTEASLTRRDTIDSTRTASPLVQADDAVVVDSTHLTLDEVIEHIVGLARERS</sequence>
<comment type="subcellular location">
    <subcellularLocation>
        <location evidence="8">Cytoplasm</location>
    </subcellularLocation>
</comment>
<dbReference type="PANTHER" id="PTHR21299:SF2">
    <property type="entry name" value="CYTIDYLATE KINASE"/>
    <property type="match status" value="1"/>
</dbReference>
<evidence type="ECO:0000256" key="2">
    <source>
        <dbReference type="ARBA" id="ARBA00022679"/>
    </source>
</evidence>
<dbReference type="GO" id="GO:0006220">
    <property type="term" value="P:pyrimidine nucleotide metabolic process"/>
    <property type="evidence" value="ECO:0007669"/>
    <property type="project" value="UniProtKB-UniRule"/>
</dbReference>
<evidence type="ECO:0000259" key="9">
    <source>
        <dbReference type="Pfam" id="PF02224"/>
    </source>
</evidence>
<keyword evidence="2 8" id="KW-0808">Transferase</keyword>
<feature type="binding site" evidence="8">
    <location>
        <begin position="15"/>
        <end position="23"/>
    </location>
    <ligand>
        <name>ATP</name>
        <dbReference type="ChEBI" id="CHEBI:30616"/>
    </ligand>
</feature>
<dbReference type="EMBL" id="RDBF01000007">
    <property type="protein sequence ID" value="RLV55486.1"/>
    <property type="molecule type" value="Genomic_DNA"/>
</dbReference>
<comment type="caution">
    <text evidence="10">The sequence shown here is derived from an EMBL/GenBank/DDBJ whole genome shotgun (WGS) entry which is preliminary data.</text>
</comment>
<dbReference type="NCBIfam" id="TIGR00017">
    <property type="entry name" value="cmk"/>
    <property type="match status" value="1"/>
</dbReference>
<dbReference type="Proteomes" id="UP000282515">
    <property type="component" value="Unassembled WGS sequence"/>
</dbReference>
<evidence type="ECO:0000256" key="6">
    <source>
        <dbReference type="ARBA" id="ARBA00047615"/>
    </source>
</evidence>
<dbReference type="InterPro" id="IPR011994">
    <property type="entry name" value="Cytidylate_kinase_dom"/>
</dbReference>
<evidence type="ECO:0000256" key="5">
    <source>
        <dbReference type="ARBA" id="ARBA00022840"/>
    </source>
</evidence>
<dbReference type="EC" id="2.7.4.25" evidence="8"/>
<keyword evidence="3 8" id="KW-0547">Nucleotide-binding</keyword>
<gene>
    <name evidence="8" type="primary">cmk</name>
    <name evidence="10" type="ORF">D9V41_10310</name>
</gene>
<protein>
    <recommendedName>
        <fullName evidence="8">Cytidylate kinase</fullName>
        <shortName evidence="8">CK</shortName>
        <ecNumber evidence="8">2.7.4.25</ecNumber>
    </recommendedName>
    <alternativeName>
        <fullName evidence="8">Cytidine monophosphate kinase</fullName>
        <shortName evidence="8">CMP kinase</shortName>
    </alternativeName>
</protein>
<reference evidence="10 11" key="1">
    <citation type="submission" date="2018-10" db="EMBL/GenBank/DDBJ databases">
        <title>Aeromicrobium sp. 9W16Y-2 whole genome shotgun sequence.</title>
        <authorList>
            <person name="Li F."/>
        </authorList>
    </citation>
    <scope>NUCLEOTIDE SEQUENCE [LARGE SCALE GENOMIC DNA]</scope>
    <source>
        <strain evidence="10 11">9W16Y-2</strain>
    </source>
</reference>
<feature type="domain" description="Cytidylate kinase" evidence="9">
    <location>
        <begin position="11"/>
        <end position="224"/>
    </location>
</feature>
<proteinExistence type="inferred from homology"/>
<dbReference type="Gene3D" id="3.40.50.300">
    <property type="entry name" value="P-loop containing nucleotide triphosphate hydrolases"/>
    <property type="match status" value="1"/>
</dbReference>
<dbReference type="GO" id="GO:0015949">
    <property type="term" value="P:nucleobase-containing small molecule interconversion"/>
    <property type="evidence" value="ECO:0007669"/>
    <property type="project" value="TreeGrafter"/>
</dbReference>
<dbReference type="PANTHER" id="PTHR21299">
    <property type="entry name" value="CYTIDYLATE KINASE/PANTOATE-BETA-ALANINE LIGASE"/>
    <property type="match status" value="1"/>
</dbReference>
<dbReference type="Pfam" id="PF02224">
    <property type="entry name" value="Cytidylate_kin"/>
    <property type="match status" value="1"/>
</dbReference>
<dbReference type="GO" id="GO:0005524">
    <property type="term" value="F:ATP binding"/>
    <property type="evidence" value="ECO:0007669"/>
    <property type="project" value="UniProtKB-UniRule"/>
</dbReference>
<accession>A0A3L8PJC1</accession>
<dbReference type="InterPro" id="IPR003136">
    <property type="entry name" value="Cytidylate_kin"/>
</dbReference>
<comment type="catalytic activity">
    <reaction evidence="7 8">
        <text>CMP + ATP = CDP + ADP</text>
        <dbReference type="Rhea" id="RHEA:11600"/>
        <dbReference type="ChEBI" id="CHEBI:30616"/>
        <dbReference type="ChEBI" id="CHEBI:58069"/>
        <dbReference type="ChEBI" id="CHEBI:60377"/>
        <dbReference type="ChEBI" id="CHEBI:456216"/>
        <dbReference type="EC" id="2.7.4.25"/>
    </reaction>
</comment>
<name>A0A3L8PJC1_9ACTN</name>
<evidence type="ECO:0000313" key="11">
    <source>
        <dbReference type="Proteomes" id="UP000282515"/>
    </source>
</evidence>
<dbReference type="InterPro" id="IPR027417">
    <property type="entry name" value="P-loop_NTPase"/>
</dbReference>
<keyword evidence="4 8" id="KW-0418">Kinase</keyword>
<dbReference type="OrthoDB" id="9807434at2"/>
<keyword evidence="11" id="KW-1185">Reference proteome</keyword>
<organism evidence="10 11">
    <name type="scientific">Aeromicrobium phragmitis</name>
    <dbReference type="NCBI Taxonomy" id="2478914"/>
    <lineage>
        <taxon>Bacteria</taxon>
        <taxon>Bacillati</taxon>
        <taxon>Actinomycetota</taxon>
        <taxon>Actinomycetes</taxon>
        <taxon>Propionibacteriales</taxon>
        <taxon>Nocardioidaceae</taxon>
        <taxon>Aeromicrobium</taxon>
    </lineage>
</organism>
<evidence type="ECO:0000256" key="8">
    <source>
        <dbReference type="HAMAP-Rule" id="MF_00238"/>
    </source>
</evidence>
<keyword evidence="8" id="KW-0963">Cytoplasm</keyword>
<dbReference type="HAMAP" id="MF_00238">
    <property type="entry name" value="Cytidyl_kinase_type1"/>
    <property type="match status" value="1"/>
</dbReference>
<evidence type="ECO:0000256" key="4">
    <source>
        <dbReference type="ARBA" id="ARBA00022777"/>
    </source>
</evidence>
<dbReference type="GO" id="GO:0005829">
    <property type="term" value="C:cytosol"/>
    <property type="evidence" value="ECO:0007669"/>
    <property type="project" value="TreeGrafter"/>
</dbReference>